<evidence type="ECO:0000313" key="2">
    <source>
        <dbReference type="Proteomes" id="UP000011134"/>
    </source>
</evidence>
<dbReference type="PATRIC" id="fig|1056511.3.peg.2000"/>
<sequence>MTAMDEWTIKRGDTFFVEYELYAGTNPENLIKRIDLSQVDITCKCRVSPNDPVVIDITPFITVTNAVSGVFQIKIPPSKTTELGQAGQTHFFYGDIQIQEKVAPQDEEKDVETLMDLSITVVDDYTYTAKGGDSSFLL</sequence>
<gene>
    <name evidence="1" type="ORF">C942_00511</name>
</gene>
<dbReference type="Proteomes" id="UP000011134">
    <property type="component" value="Unassembled WGS sequence"/>
</dbReference>
<dbReference type="EMBL" id="AMZO01000013">
    <property type="protein sequence ID" value="ELR66069.1"/>
    <property type="molecule type" value="Genomic_DNA"/>
</dbReference>
<protein>
    <submittedName>
        <fullName evidence="1">Uncharacterized protein</fullName>
    </submittedName>
</protein>
<proteinExistence type="predicted"/>
<name>L8JEW2_9GAMM</name>
<accession>L8JEW2</accession>
<dbReference type="AlphaFoldDB" id="L8JEW2"/>
<evidence type="ECO:0000313" key="1">
    <source>
        <dbReference type="EMBL" id="ELR66069.1"/>
    </source>
</evidence>
<organism evidence="1 2">
    <name type="scientific">Photobacterium marinum</name>
    <dbReference type="NCBI Taxonomy" id="1056511"/>
    <lineage>
        <taxon>Bacteria</taxon>
        <taxon>Pseudomonadati</taxon>
        <taxon>Pseudomonadota</taxon>
        <taxon>Gammaproteobacteria</taxon>
        <taxon>Vibrionales</taxon>
        <taxon>Vibrionaceae</taxon>
        <taxon>Photobacterium</taxon>
    </lineage>
</organism>
<reference evidence="1 2" key="1">
    <citation type="submission" date="2012-12" db="EMBL/GenBank/DDBJ databases">
        <title>Genome Assembly of Photobacterium sp. AK15.</title>
        <authorList>
            <person name="Khatri I."/>
            <person name="Vaidya B."/>
            <person name="Srinivas T.N.R."/>
            <person name="Subramanian S."/>
            <person name="Pinnaka A."/>
        </authorList>
    </citation>
    <scope>NUCLEOTIDE SEQUENCE [LARGE SCALE GENOMIC DNA]</scope>
    <source>
        <strain evidence="1 2">AK15</strain>
    </source>
</reference>
<comment type="caution">
    <text evidence="1">The sequence shown here is derived from an EMBL/GenBank/DDBJ whole genome shotgun (WGS) entry which is preliminary data.</text>
</comment>
<keyword evidence="2" id="KW-1185">Reference proteome</keyword>
<dbReference type="RefSeq" id="WP_007465136.1">
    <property type="nucleotide sequence ID" value="NZ_AMZO01000013.1"/>
</dbReference>